<accession>A0ABQ8IU11</accession>
<reference evidence="2 3" key="1">
    <citation type="journal article" date="2018" name="J. Allergy Clin. Immunol.">
        <title>High-quality assembly of Dermatophagoides pteronyssinus genome and transcriptome reveals a wide range of novel allergens.</title>
        <authorList>
            <person name="Liu X.Y."/>
            <person name="Yang K.Y."/>
            <person name="Wang M.Q."/>
            <person name="Kwok J.S."/>
            <person name="Zeng X."/>
            <person name="Yang Z."/>
            <person name="Xiao X.J."/>
            <person name="Lau C.P."/>
            <person name="Li Y."/>
            <person name="Huang Z.M."/>
            <person name="Ba J.G."/>
            <person name="Yim A.K."/>
            <person name="Ouyang C.Y."/>
            <person name="Ngai S.M."/>
            <person name="Chan T.F."/>
            <person name="Leung E.L."/>
            <person name="Liu L."/>
            <person name="Liu Z.G."/>
            <person name="Tsui S.K."/>
        </authorList>
    </citation>
    <scope>NUCLEOTIDE SEQUENCE [LARGE SCALE GENOMIC DNA]</scope>
    <source>
        <strain evidence="2">Derp</strain>
    </source>
</reference>
<feature type="transmembrane region" description="Helical" evidence="1">
    <location>
        <begin position="28"/>
        <end position="49"/>
    </location>
</feature>
<keyword evidence="1" id="KW-0472">Membrane</keyword>
<dbReference type="EMBL" id="NJHN03000119">
    <property type="protein sequence ID" value="KAH9413788.1"/>
    <property type="molecule type" value="Genomic_DNA"/>
</dbReference>
<name>A0ABQ8IU11_DERPT</name>
<protein>
    <submittedName>
        <fullName evidence="2">Uncharacterized protein</fullName>
    </submittedName>
</protein>
<gene>
    <name evidence="2" type="ORF">DERP_012122</name>
</gene>
<feature type="transmembrane region" description="Helical" evidence="1">
    <location>
        <begin position="61"/>
        <end position="83"/>
    </location>
</feature>
<dbReference type="Proteomes" id="UP000887458">
    <property type="component" value="Unassembled WGS sequence"/>
</dbReference>
<keyword evidence="3" id="KW-1185">Reference proteome</keyword>
<organism evidence="2 3">
    <name type="scientific">Dermatophagoides pteronyssinus</name>
    <name type="common">European house dust mite</name>
    <dbReference type="NCBI Taxonomy" id="6956"/>
    <lineage>
        <taxon>Eukaryota</taxon>
        <taxon>Metazoa</taxon>
        <taxon>Ecdysozoa</taxon>
        <taxon>Arthropoda</taxon>
        <taxon>Chelicerata</taxon>
        <taxon>Arachnida</taxon>
        <taxon>Acari</taxon>
        <taxon>Acariformes</taxon>
        <taxon>Sarcoptiformes</taxon>
        <taxon>Astigmata</taxon>
        <taxon>Psoroptidia</taxon>
        <taxon>Analgoidea</taxon>
        <taxon>Pyroglyphidae</taxon>
        <taxon>Dermatophagoidinae</taxon>
        <taxon>Dermatophagoides</taxon>
    </lineage>
</organism>
<sequence length="98" mass="11662">MEIEMIFGKVMFSYFYFHMIMKKSDSSLFAVVVVVVEIILFVETIKNIYRCTTVHNPSIKLLKFSATMRMIIFVDLNFLFLNVNVKMQFVKKKLYYHG</sequence>
<keyword evidence="1" id="KW-1133">Transmembrane helix</keyword>
<keyword evidence="1" id="KW-0812">Transmembrane</keyword>
<evidence type="ECO:0000313" key="2">
    <source>
        <dbReference type="EMBL" id="KAH9413788.1"/>
    </source>
</evidence>
<reference evidence="2 3" key="2">
    <citation type="journal article" date="2022" name="Mol. Biol. Evol.">
        <title>Comparative Genomics Reveals Insights into the Divergent Evolution of Astigmatic Mites and Household Pest Adaptations.</title>
        <authorList>
            <person name="Xiong Q."/>
            <person name="Wan A.T."/>
            <person name="Liu X."/>
            <person name="Fung C.S."/>
            <person name="Xiao X."/>
            <person name="Malainual N."/>
            <person name="Hou J."/>
            <person name="Wang L."/>
            <person name="Wang M."/>
            <person name="Yang K.Y."/>
            <person name="Cui Y."/>
            <person name="Leung E.L."/>
            <person name="Nong W."/>
            <person name="Shin S.K."/>
            <person name="Au S.W."/>
            <person name="Jeong K.Y."/>
            <person name="Chew F.T."/>
            <person name="Hui J.H."/>
            <person name="Leung T.F."/>
            <person name="Tungtrongchitr A."/>
            <person name="Zhong N."/>
            <person name="Liu Z."/>
            <person name="Tsui S.K."/>
        </authorList>
    </citation>
    <scope>NUCLEOTIDE SEQUENCE [LARGE SCALE GENOMIC DNA]</scope>
    <source>
        <strain evidence="2">Derp</strain>
    </source>
</reference>
<proteinExistence type="predicted"/>
<evidence type="ECO:0000313" key="3">
    <source>
        <dbReference type="Proteomes" id="UP000887458"/>
    </source>
</evidence>
<evidence type="ECO:0000256" key="1">
    <source>
        <dbReference type="SAM" id="Phobius"/>
    </source>
</evidence>
<comment type="caution">
    <text evidence="2">The sequence shown here is derived from an EMBL/GenBank/DDBJ whole genome shotgun (WGS) entry which is preliminary data.</text>
</comment>